<evidence type="ECO:0000313" key="4">
    <source>
        <dbReference type="Proteomes" id="UP001529510"/>
    </source>
</evidence>
<dbReference type="SUPFAM" id="SSF48726">
    <property type="entry name" value="Immunoglobulin"/>
    <property type="match status" value="1"/>
</dbReference>
<dbReference type="InterPro" id="IPR036179">
    <property type="entry name" value="Ig-like_dom_sf"/>
</dbReference>
<name>A0ABD0PXG6_CIRMR</name>
<comment type="caution">
    <text evidence="3">The sequence shown here is derived from an EMBL/GenBank/DDBJ whole genome shotgun (WGS) entry which is preliminary data.</text>
</comment>
<dbReference type="InterPro" id="IPR013151">
    <property type="entry name" value="Immunoglobulin_dom"/>
</dbReference>
<dbReference type="Pfam" id="PF00047">
    <property type="entry name" value="ig"/>
    <property type="match status" value="1"/>
</dbReference>
<feature type="domain" description="Ig-like" evidence="2">
    <location>
        <begin position="15"/>
        <end position="74"/>
    </location>
</feature>
<sequence length="74" mass="8369">VHLSQEEIQKLRFKPTVGTIQRSEGSDVKVNCSIDIHDVTQDLNILWFRNGKEIPEGMQTEVYTQGAVNLLSTI</sequence>
<accession>A0ABD0PXG6</accession>
<reference evidence="3 4" key="1">
    <citation type="submission" date="2024-05" db="EMBL/GenBank/DDBJ databases">
        <title>Genome sequencing and assembly of Indian major carp, Cirrhinus mrigala (Hamilton, 1822).</title>
        <authorList>
            <person name="Mohindra V."/>
            <person name="Chowdhury L.M."/>
            <person name="Lal K."/>
            <person name="Jena J.K."/>
        </authorList>
    </citation>
    <scope>NUCLEOTIDE SEQUENCE [LARGE SCALE GENOMIC DNA]</scope>
    <source>
        <strain evidence="3">CM1030</strain>
        <tissue evidence="3">Blood</tissue>
    </source>
</reference>
<evidence type="ECO:0000256" key="1">
    <source>
        <dbReference type="ARBA" id="ARBA00023319"/>
    </source>
</evidence>
<dbReference type="AlphaFoldDB" id="A0ABD0PXG6"/>
<feature type="non-terminal residue" evidence="3">
    <location>
        <position position="1"/>
    </location>
</feature>
<feature type="non-terminal residue" evidence="3">
    <location>
        <position position="74"/>
    </location>
</feature>
<dbReference type="Proteomes" id="UP001529510">
    <property type="component" value="Unassembled WGS sequence"/>
</dbReference>
<protein>
    <recommendedName>
        <fullName evidence="2">Ig-like domain-containing protein</fullName>
    </recommendedName>
</protein>
<evidence type="ECO:0000259" key="2">
    <source>
        <dbReference type="PROSITE" id="PS50835"/>
    </source>
</evidence>
<evidence type="ECO:0000313" key="3">
    <source>
        <dbReference type="EMBL" id="KAL0178612.1"/>
    </source>
</evidence>
<dbReference type="InterPro" id="IPR013783">
    <property type="entry name" value="Ig-like_fold"/>
</dbReference>
<gene>
    <name evidence="3" type="ORF">M9458_027506</name>
</gene>
<organism evidence="3 4">
    <name type="scientific">Cirrhinus mrigala</name>
    <name type="common">Mrigala</name>
    <dbReference type="NCBI Taxonomy" id="683832"/>
    <lineage>
        <taxon>Eukaryota</taxon>
        <taxon>Metazoa</taxon>
        <taxon>Chordata</taxon>
        <taxon>Craniata</taxon>
        <taxon>Vertebrata</taxon>
        <taxon>Euteleostomi</taxon>
        <taxon>Actinopterygii</taxon>
        <taxon>Neopterygii</taxon>
        <taxon>Teleostei</taxon>
        <taxon>Ostariophysi</taxon>
        <taxon>Cypriniformes</taxon>
        <taxon>Cyprinidae</taxon>
        <taxon>Labeoninae</taxon>
        <taxon>Labeonini</taxon>
        <taxon>Cirrhinus</taxon>
    </lineage>
</organism>
<dbReference type="PROSITE" id="PS50835">
    <property type="entry name" value="IG_LIKE"/>
    <property type="match status" value="1"/>
</dbReference>
<keyword evidence="1" id="KW-0393">Immunoglobulin domain</keyword>
<dbReference type="EMBL" id="JAMKFB020000013">
    <property type="protein sequence ID" value="KAL0178612.1"/>
    <property type="molecule type" value="Genomic_DNA"/>
</dbReference>
<keyword evidence="4" id="KW-1185">Reference proteome</keyword>
<proteinExistence type="predicted"/>
<dbReference type="Gene3D" id="2.60.40.10">
    <property type="entry name" value="Immunoglobulins"/>
    <property type="match status" value="1"/>
</dbReference>
<dbReference type="InterPro" id="IPR007110">
    <property type="entry name" value="Ig-like_dom"/>
</dbReference>